<name>A0A1K0GG14_9ACTN</name>
<organism evidence="1 2">
    <name type="scientific">Couchioplanes caeruleus subsp. caeruleus</name>
    <dbReference type="NCBI Taxonomy" id="56427"/>
    <lineage>
        <taxon>Bacteria</taxon>
        <taxon>Bacillati</taxon>
        <taxon>Actinomycetota</taxon>
        <taxon>Actinomycetes</taxon>
        <taxon>Micromonosporales</taxon>
        <taxon>Micromonosporaceae</taxon>
        <taxon>Couchioplanes</taxon>
    </lineage>
</organism>
<dbReference type="EMBL" id="MEIA01000545">
    <property type="protein sequence ID" value="OJF09788.1"/>
    <property type="molecule type" value="Genomic_DNA"/>
</dbReference>
<protein>
    <submittedName>
        <fullName evidence="1">Uncharacterized protein</fullName>
    </submittedName>
</protein>
<dbReference type="RefSeq" id="WP_071809804.1">
    <property type="nucleotide sequence ID" value="NZ_MEIA01000545.1"/>
</dbReference>
<reference evidence="1 2" key="1">
    <citation type="submission" date="2016-09" db="EMBL/GenBank/DDBJ databases">
        <title>Couchioplanes caeruleus draft genome sequence.</title>
        <authorList>
            <person name="Sheehan J."/>
            <person name="Caffrey P."/>
        </authorList>
    </citation>
    <scope>NUCLEOTIDE SEQUENCE [LARGE SCALE GENOMIC DNA]</scope>
    <source>
        <strain evidence="1 2">DSM 43634</strain>
    </source>
</reference>
<dbReference type="Proteomes" id="UP000182486">
    <property type="component" value="Unassembled WGS sequence"/>
</dbReference>
<comment type="caution">
    <text evidence="1">The sequence shown here is derived from an EMBL/GenBank/DDBJ whole genome shotgun (WGS) entry which is preliminary data.</text>
</comment>
<sequence>MGAIKDYLKGQTTKGTCSTCGHGAAAVPGCGCAASWCPCHRGAYGHGGHGCDNRHNTERNR</sequence>
<gene>
    <name evidence="1" type="ORF">BG844_35540</name>
</gene>
<evidence type="ECO:0000313" key="2">
    <source>
        <dbReference type="Proteomes" id="UP000182486"/>
    </source>
</evidence>
<keyword evidence="2" id="KW-1185">Reference proteome</keyword>
<evidence type="ECO:0000313" key="1">
    <source>
        <dbReference type="EMBL" id="OJF09788.1"/>
    </source>
</evidence>
<proteinExistence type="predicted"/>
<accession>A0A1K0GG14</accession>
<dbReference type="AlphaFoldDB" id="A0A1K0GG14"/>